<accession>A0A8E0WMZ2</accession>
<dbReference type="AlphaFoldDB" id="A0A8E0WMZ2"/>
<reference evidence="2 3" key="1">
    <citation type="submission" date="2014-02" db="EMBL/GenBank/DDBJ databases">
        <title>Draft genome sequence of Rickettsia buchneri sp. nov. ISO7T.</title>
        <authorList>
            <person name="Felsheim R.F."/>
            <person name="Kurtti T.J."/>
            <person name="Munderloh U.G."/>
        </authorList>
    </citation>
    <scope>NUCLEOTIDE SEQUENCE [LARGE SCALE GENOMIC DNA]</scope>
    <source>
        <strain evidence="2 3">ISO7</strain>
    </source>
</reference>
<evidence type="ECO:0000313" key="3">
    <source>
        <dbReference type="Proteomes" id="UP000027161"/>
    </source>
</evidence>
<keyword evidence="1" id="KW-1133">Transmembrane helix</keyword>
<comment type="caution">
    <text evidence="2">The sequence shown here is derived from an EMBL/GenBank/DDBJ whole genome shotgun (WGS) entry which is preliminary data.</text>
</comment>
<proteinExistence type="predicted"/>
<protein>
    <submittedName>
        <fullName evidence="2">Uncharacterized protein</fullName>
    </submittedName>
</protein>
<evidence type="ECO:0000256" key="1">
    <source>
        <dbReference type="SAM" id="Phobius"/>
    </source>
</evidence>
<keyword evidence="1" id="KW-0472">Membrane</keyword>
<organism evidence="2 3">
    <name type="scientific">Rickettsia tamurae subsp. buchneri</name>
    <dbReference type="NCBI Taxonomy" id="1462938"/>
    <lineage>
        <taxon>Bacteria</taxon>
        <taxon>Pseudomonadati</taxon>
        <taxon>Pseudomonadota</taxon>
        <taxon>Alphaproteobacteria</taxon>
        <taxon>Rickettsiales</taxon>
        <taxon>Rickettsiaceae</taxon>
        <taxon>Rickettsieae</taxon>
        <taxon>Rickettsia</taxon>
        <taxon>spotted fever group</taxon>
    </lineage>
</organism>
<keyword evidence="3" id="KW-1185">Reference proteome</keyword>
<dbReference type="Proteomes" id="UP000027161">
    <property type="component" value="Unassembled WGS sequence"/>
</dbReference>
<evidence type="ECO:0000313" key="2">
    <source>
        <dbReference type="EMBL" id="KDO03481.1"/>
    </source>
</evidence>
<sequence length="118" mass="13686">MTILLYTYYGSLRDPVVIFSSTDVIPAERLACIPNHHCKRLKGAWQSHKAGLLRLRTYKTYSFSVAYDEESIHAAKPRMKLSSLLIFLFNFLFCFQLLINNQPCNYIISTSKLIIFFV</sequence>
<feature type="transmembrane region" description="Helical" evidence="1">
    <location>
        <begin position="81"/>
        <end position="99"/>
    </location>
</feature>
<gene>
    <name evidence="2" type="ORF">REISMN_01405</name>
</gene>
<keyword evidence="1" id="KW-0812">Transmembrane</keyword>
<name>A0A8E0WMZ2_9RICK</name>
<dbReference type="EMBL" id="JFKF01000030">
    <property type="protein sequence ID" value="KDO03481.1"/>
    <property type="molecule type" value="Genomic_DNA"/>
</dbReference>